<reference evidence="1 2" key="1">
    <citation type="submission" date="2020-02" db="EMBL/GenBank/DDBJ databases">
        <title>Whole-genome analyses of novel actinobacteria.</title>
        <authorList>
            <person name="Sahin N."/>
            <person name="Tatar D."/>
        </authorList>
    </citation>
    <scope>NUCLEOTIDE SEQUENCE [LARGE SCALE GENOMIC DNA]</scope>
    <source>
        <strain evidence="1 2">SB3404</strain>
    </source>
</reference>
<proteinExistence type="predicted"/>
<dbReference type="RefSeq" id="WP_165302322.1">
    <property type="nucleotide sequence ID" value="NZ_JAAKZZ010000503.1"/>
</dbReference>
<evidence type="ECO:0000313" key="1">
    <source>
        <dbReference type="EMBL" id="NGO72644.1"/>
    </source>
</evidence>
<accession>A0A6G4X7B4</accession>
<sequence length="196" mass="21420">MTESRTVAPGQEGTDLMIRRGYRAATLILFPLLGFSMSGCSGKDSYTTPAQVCDVKVGKEATAALLPDGEELKEIKAPDALFEVGCVLIVDDERAFSVGEHLSDESTHPARQLELSQGGSSVGIRRIPDLPSYEKGAVKRREARIRVTCTHGKKKYLLIGVKLRVSLREEPIQELGDLSEFAKKYAPLAAEKRGCR</sequence>
<keyword evidence="2" id="KW-1185">Reference proteome</keyword>
<comment type="caution">
    <text evidence="1">The sequence shown here is derived from an EMBL/GenBank/DDBJ whole genome shotgun (WGS) entry which is preliminary data.</text>
</comment>
<evidence type="ECO:0000313" key="2">
    <source>
        <dbReference type="Proteomes" id="UP000477722"/>
    </source>
</evidence>
<gene>
    <name evidence="1" type="ORF">G5C65_30685</name>
</gene>
<dbReference type="EMBL" id="JAAKZZ010000503">
    <property type="protein sequence ID" value="NGO72644.1"/>
    <property type="molecule type" value="Genomic_DNA"/>
</dbReference>
<organism evidence="1 2">
    <name type="scientific">Streptomyces boncukensis</name>
    <dbReference type="NCBI Taxonomy" id="2711219"/>
    <lineage>
        <taxon>Bacteria</taxon>
        <taxon>Bacillati</taxon>
        <taxon>Actinomycetota</taxon>
        <taxon>Actinomycetes</taxon>
        <taxon>Kitasatosporales</taxon>
        <taxon>Streptomycetaceae</taxon>
        <taxon>Streptomyces</taxon>
    </lineage>
</organism>
<name>A0A6G4X7B4_9ACTN</name>
<dbReference type="Proteomes" id="UP000477722">
    <property type="component" value="Unassembled WGS sequence"/>
</dbReference>
<protein>
    <submittedName>
        <fullName evidence="1">Uncharacterized protein</fullName>
    </submittedName>
</protein>
<dbReference type="AlphaFoldDB" id="A0A6G4X7B4"/>